<keyword evidence="6 7" id="KW-0408">Iron</keyword>
<evidence type="ECO:0000256" key="4">
    <source>
        <dbReference type="ARBA" id="ARBA00022729"/>
    </source>
</evidence>
<protein>
    <recommendedName>
        <fullName evidence="7">Cytochrome c-type biogenesis protein</fullName>
    </recommendedName>
</protein>
<sequence length="160" mass="16746">MSRRLMWVLLAVVAVGALALGSRPDEARTADERVQDIGGELRCPTCAGQAVATSDAPAAEAIRSQIRADVEAGRSDDTIRARLTASYGDDILLNPPRSGFAGLVWVVPVAAVVVAFGGLALAFRRWERTGPSGPSRRDRELVAAALGQDPGDSHGEGSGR</sequence>
<dbReference type="PANTHER" id="PTHR47870:SF1">
    <property type="entry name" value="CYTOCHROME C-TYPE BIOGENESIS PROTEIN CCMH"/>
    <property type="match status" value="1"/>
</dbReference>
<dbReference type="GO" id="GO:0005886">
    <property type="term" value="C:plasma membrane"/>
    <property type="evidence" value="ECO:0007669"/>
    <property type="project" value="TreeGrafter"/>
</dbReference>
<evidence type="ECO:0000256" key="3">
    <source>
        <dbReference type="ARBA" id="ARBA00022723"/>
    </source>
</evidence>
<evidence type="ECO:0000256" key="6">
    <source>
        <dbReference type="ARBA" id="ARBA00023004"/>
    </source>
</evidence>
<comment type="function">
    <text evidence="7">Possible subunit of a heme lyase.</text>
</comment>
<dbReference type="InterPro" id="IPR005616">
    <property type="entry name" value="CcmH/CycL/Ccl2/NrfF_N"/>
</dbReference>
<comment type="similarity">
    <text evidence="1 7">Belongs to the CcmH/CycL/Ccl2/NrfF family.</text>
</comment>
<evidence type="ECO:0000313" key="10">
    <source>
        <dbReference type="EMBL" id="WCO67697.1"/>
    </source>
</evidence>
<accession>A0AAE9YFN6</accession>
<dbReference type="InterPro" id="IPR051263">
    <property type="entry name" value="C-type_cytochrome_biogenesis"/>
</dbReference>
<evidence type="ECO:0000259" key="9">
    <source>
        <dbReference type="Pfam" id="PF03918"/>
    </source>
</evidence>
<name>A0AAE9YFN6_9ACTN</name>
<evidence type="ECO:0000256" key="7">
    <source>
        <dbReference type="RuleBase" id="RU364112"/>
    </source>
</evidence>
<dbReference type="GO" id="GO:0017004">
    <property type="term" value="P:cytochrome complex assembly"/>
    <property type="evidence" value="ECO:0007669"/>
    <property type="project" value="UniProtKB-KW"/>
</dbReference>
<evidence type="ECO:0000256" key="2">
    <source>
        <dbReference type="ARBA" id="ARBA00022617"/>
    </source>
</evidence>
<dbReference type="Proteomes" id="UP001216390">
    <property type="component" value="Chromosome"/>
</dbReference>
<dbReference type="Pfam" id="PF03918">
    <property type="entry name" value="CcmH"/>
    <property type="match status" value="1"/>
</dbReference>
<keyword evidence="5" id="KW-0201">Cytochrome c-type biogenesis</keyword>
<proteinExistence type="inferred from homology"/>
<keyword evidence="4 7" id="KW-0732">Signal</keyword>
<keyword evidence="11" id="KW-1185">Reference proteome</keyword>
<keyword evidence="2 7" id="KW-0349">Heme</keyword>
<keyword evidence="7" id="KW-1133">Transmembrane helix</keyword>
<dbReference type="RefSeq" id="WP_272737218.1">
    <property type="nucleotide sequence ID" value="NZ_CP116942.1"/>
</dbReference>
<keyword evidence="3 7" id="KW-0479">Metal-binding</keyword>
<dbReference type="KEGG" id="ima:PO878_03035"/>
<dbReference type="CDD" id="cd16378">
    <property type="entry name" value="CcmH_N"/>
    <property type="match status" value="1"/>
</dbReference>
<evidence type="ECO:0000256" key="5">
    <source>
        <dbReference type="ARBA" id="ARBA00022748"/>
    </source>
</evidence>
<dbReference type="InterPro" id="IPR038297">
    <property type="entry name" value="CcmH/CycL/NrfF/Ccl2_sf"/>
</dbReference>
<feature type="domain" description="CcmH/CycL/Ccl2/NrfF N-terminal" evidence="9">
    <location>
        <begin position="12"/>
        <end position="132"/>
    </location>
</feature>
<organism evidence="10 11">
    <name type="scientific">Iamia majanohamensis</name>
    <dbReference type="NCBI Taxonomy" id="467976"/>
    <lineage>
        <taxon>Bacteria</taxon>
        <taxon>Bacillati</taxon>
        <taxon>Actinomycetota</taxon>
        <taxon>Acidimicrobiia</taxon>
        <taxon>Acidimicrobiales</taxon>
        <taxon>Iamiaceae</taxon>
        <taxon>Iamia</taxon>
    </lineage>
</organism>
<keyword evidence="7" id="KW-0812">Transmembrane</keyword>
<evidence type="ECO:0000256" key="8">
    <source>
        <dbReference type="SAM" id="MobiDB-lite"/>
    </source>
</evidence>
<evidence type="ECO:0000256" key="1">
    <source>
        <dbReference type="ARBA" id="ARBA00010342"/>
    </source>
</evidence>
<gene>
    <name evidence="10" type="ORF">PO878_03035</name>
</gene>
<dbReference type="AlphaFoldDB" id="A0AAE9YFN6"/>
<reference evidence="10" key="1">
    <citation type="submission" date="2023-01" db="EMBL/GenBank/DDBJ databases">
        <title>The diversity of Class Acidimicrobiia in South China Sea sediment environments and the proposal of Iamia marina sp. nov., a novel species of the genus Iamia.</title>
        <authorList>
            <person name="He Y."/>
            <person name="Tian X."/>
        </authorList>
    </citation>
    <scope>NUCLEOTIDE SEQUENCE</scope>
    <source>
        <strain evidence="10">DSM 19957</strain>
    </source>
</reference>
<keyword evidence="7" id="KW-0472">Membrane</keyword>
<dbReference type="PANTHER" id="PTHR47870">
    <property type="entry name" value="CYTOCHROME C-TYPE BIOGENESIS PROTEIN CCMH"/>
    <property type="match status" value="1"/>
</dbReference>
<feature type="compositionally biased region" description="Basic and acidic residues" evidence="8">
    <location>
        <begin position="151"/>
        <end position="160"/>
    </location>
</feature>
<evidence type="ECO:0000313" key="11">
    <source>
        <dbReference type="Proteomes" id="UP001216390"/>
    </source>
</evidence>
<feature type="region of interest" description="Disordered" evidence="8">
    <location>
        <begin position="128"/>
        <end position="160"/>
    </location>
</feature>
<dbReference type="EMBL" id="CP116942">
    <property type="protein sequence ID" value="WCO67697.1"/>
    <property type="molecule type" value="Genomic_DNA"/>
</dbReference>
<dbReference type="Gene3D" id="1.10.8.640">
    <property type="entry name" value="Cytochrome C biogenesis protein"/>
    <property type="match status" value="1"/>
</dbReference>
<dbReference type="GO" id="GO:0046872">
    <property type="term" value="F:metal ion binding"/>
    <property type="evidence" value="ECO:0007669"/>
    <property type="project" value="UniProtKB-KW"/>
</dbReference>
<feature type="transmembrane region" description="Helical" evidence="7">
    <location>
        <begin position="102"/>
        <end position="123"/>
    </location>
</feature>